<proteinExistence type="predicted"/>
<dbReference type="Proteomes" id="UP000799324">
    <property type="component" value="Unassembled WGS sequence"/>
</dbReference>
<evidence type="ECO:0000313" key="4">
    <source>
        <dbReference type="EMBL" id="KAF2660579.1"/>
    </source>
</evidence>
<evidence type="ECO:0000256" key="3">
    <source>
        <dbReference type="PROSITE-ProRule" id="PRU00023"/>
    </source>
</evidence>
<feature type="repeat" description="ANK" evidence="3">
    <location>
        <begin position="183"/>
        <end position="216"/>
    </location>
</feature>
<dbReference type="Pfam" id="PF12796">
    <property type="entry name" value="Ank_2"/>
    <property type="match status" value="2"/>
</dbReference>
<name>A0A6A6TKL6_9PLEO</name>
<dbReference type="PRINTS" id="PR01415">
    <property type="entry name" value="ANKYRIN"/>
</dbReference>
<protein>
    <submittedName>
        <fullName evidence="4">Ankyrin</fullName>
    </submittedName>
</protein>
<dbReference type="OrthoDB" id="3798107at2759"/>
<accession>A0A6A6TKL6</accession>
<dbReference type="EMBL" id="MU004299">
    <property type="protein sequence ID" value="KAF2660579.1"/>
    <property type="molecule type" value="Genomic_DNA"/>
</dbReference>
<dbReference type="InterPro" id="IPR036770">
    <property type="entry name" value="Ankyrin_rpt-contain_sf"/>
</dbReference>
<dbReference type="SUPFAM" id="SSF48403">
    <property type="entry name" value="Ankyrin repeat"/>
    <property type="match status" value="1"/>
</dbReference>
<dbReference type="AlphaFoldDB" id="A0A6A6TKL6"/>
<evidence type="ECO:0000256" key="1">
    <source>
        <dbReference type="ARBA" id="ARBA00022737"/>
    </source>
</evidence>
<dbReference type="PROSITE" id="PS50297">
    <property type="entry name" value="ANK_REP_REGION"/>
    <property type="match status" value="3"/>
</dbReference>
<reference evidence="4" key="1">
    <citation type="journal article" date="2020" name="Stud. Mycol.">
        <title>101 Dothideomycetes genomes: a test case for predicting lifestyles and emergence of pathogens.</title>
        <authorList>
            <person name="Haridas S."/>
            <person name="Albert R."/>
            <person name="Binder M."/>
            <person name="Bloem J."/>
            <person name="Labutti K."/>
            <person name="Salamov A."/>
            <person name="Andreopoulos B."/>
            <person name="Baker S."/>
            <person name="Barry K."/>
            <person name="Bills G."/>
            <person name="Bluhm B."/>
            <person name="Cannon C."/>
            <person name="Castanera R."/>
            <person name="Culley D."/>
            <person name="Daum C."/>
            <person name="Ezra D."/>
            <person name="Gonzalez J."/>
            <person name="Henrissat B."/>
            <person name="Kuo A."/>
            <person name="Liang C."/>
            <person name="Lipzen A."/>
            <person name="Lutzoni F."/>
            <person name="Magnuson J."/>
            <person name="Mondo S."/>
            <person name="Nolan M."/>
            <person name="Ohm R."/>
            <person name="Pangilinan J."/>
            <person name="Park H.-J."/>
            <person name="Ramirez L."/>
            <person name="Alfaro M."/>
            <person name="Sun H."/>
            <person name="Tritt A."/>
            <person name="Yoshinaga Y."/>
            <person name="Zwiers L.-H."/>
            <person name="Turgeon B."/>
            <person name="Goodwin S."/>
            <person name="Spatafora J."/>
            <person name="Crous P."/>
            <person name="Grigoriev I."/>
        </authorList>
    </citation>
    <scope>NUCLEOTIDE SEQUENCE</scope>
    <source>
        <strain evidence="4">CBS 122681</strain>
    </source>
</reference>
<evidence type="ECO:0000256" key="2">
    <source>
        <dbReference type="ARBA" id="ARBA00023043"/>
    </source>
</evidence>
<gene>
    <name evidence="4" type="ORF">K491DRAFT_63511</name>
</gene>
<feature type="repeat" description="ANK" evidence="3">
    <location>
        <begin position="217"/>
        <end position="249"/>
    </location>
</feature>
<evidence type="ECO:0000313" key="5">
    <source>
        <dbReference type="Proteomes" id="UP000799324"/>
    </source>
</evidence>
<keyword evidence="5" id="KW-1185">Reference proteome</keyword>
<sequence>MVREGDGYSVLFWAIHHWRVEICKYLLRQDAHRYIKTKGGSSPHELAWTRILSLASPDRAKDIPRLRELFEDDDVFDNLGFSVLHMIVTGMKSDRLESILDNDISDLDKPDKQNKTPLLWAAARGDCKHVGTLLKYGASTTQKDRDGRTALSWAAWSGSSGCVTCVRLLLQHGADPNARDTRYHESPLHWALKGSHTVDIVTALLDYGADIASTSARGEQPLHRAVISGALQSVLILLDRGADINASMKPSYDTPLHIATGWNSPLLVNLFLERRAKLTERADGKNILHIAAARCDAAVFDILLSFRLTRITAEDTDGDGKTTWDILKQRHETGSGGKFSSEEEYELNRASLARLLELGKFC</sequence>
<dbReference type="Gene3D" id="1.25.40.20">
    <property type="entry name" value="Ankyrin repeat-containing domain"/>
    <property type="match status" value="1"/>
</dbReference>
<dbReference type="SMART" id="SM00248">
    <property type="entry name" value="ANK"/>
    <property type="match status" value="8"/>
</dbReference>
<dbReference type="InterPro" id="IPR002110">
    <property type="entry name" value="Ankyrin_rpt"/>
</dbReference>
<organism evidence="4 5">
    <name type="scientific">Lophiostoma macrostomum CBS 122681</name>
    <dbReference type="NCBI Taxonomy" id="1314788"/>
    <lineage>
        <taxon>Eukaryota</taxon>
        <taxon>Fungi</taxon>
        <taxon>Dikarya</taxon>
        <taxon>Ascomycota</taxon>
        <taxon>Pezizomycotina</taxon>
        <taxon>Dothideomycetes</taxon>
        <taxon>Pleosporomycetidae</taxon>
        <taxon>Pleosporales</taxon>
        <taxon>Lophiostomataceae</taxon>
        <taxon>Lophiostoma</taxon>
    </lineage>
</organism>
<dbReference type="PANTHER" id="PTHR24198:SF165">
    <property type="entry name" value="ANKYRIN REPEAT-CONTAINING PROTEIN-RELATED"/>
    <property type="match status" value="1"/>
</dbReference>
<keyword evidence="2 3" id="KW-0040">ANK repeat</keyword>
<keyword evidence="1" id="KW-0677">Repeat</keyword>
<feature type="repeat" description="ANK" evidence="3">
    <location>
        <begin position="146"/>
        <end position="181"/>
    </location>
</feature>
<feature type="repeat" description="ANK" evidence="3">
    <location>
        <begin position="113"/>
        <end position="145"/>
    </location>
</feature>
<dbReference type="Pfam" id="PF00023">
    <property type="entry name" value="Ank"/>
    <property type="match status" value="1"/>
</dbReference>
<dbReference type="PROSITE" id="PS50088">
    <property type="entry name" value="ANK_REPEAT"/>
    <property type="match status" value="4"/>
</dbReference>
<dbReference type="PANTHER" id="PTHR24198">
    <property type="entry name" value="ANKYRIN REPEAT AND PROTEIN KINASE DOMAIN-CONTAINING PROTEIN"/>
    <property type="match status" value="1"/>
</dbReference>